<keyword evidence="3" id="KW-1185">Reference proteome</keyword>
<gene>
    <name evidence="2" type="ORF">MXD59_08915</name>
</gene>
<dbReference type="Proteomes" id="UP001201873">
    <property type="component" value="Unassembled WGS sequence"/>
</dbReference>
<feature type="region of interest" description="Disordered" evidence="1">
    <location>
        <begin position="1"/>
        <end position="20"/>
    </location>
</feature>
<evidence type="ECO:0000256" key="1">
    <source>
        <dbReference type="SAM" id="MobiDB-lite"/>
    </source>
</evidence>
<name>A0ABT0JXG0_9ACTN</name>
<comment type="caution">
    <text evidence="2">The sequence shown here is derived from an EMBL/GenBank/DDBJ whole genome shotgun (WGS) entry which is preliminary data.</text>
</comment>
<organism evidence="2 3">
    <name type="scientific">Frankia umida</name>
    <dbReference type="NCBI Taxonomy" id="573489"/>
    <lineage>
        <taxon>Bacteria</taxon>
        <taxon>Bacillati</taxon>
        <taxon>Actinomycetota</taxon>
        <taxon>Actinomycetes</taxon>
        <taxon>Frankiales</taxon>
        <taxon>Frankiaceae</taxon>
        <taxon>Frankia</taxon>
    </lineage>
</organism>
<proteinExistence type="predicted"/>
<evidence type="ECO:0000313" key="3">
    <source>
        <dbReference type="Proteomes" id="UP001201873"/>
    </source>
</evidence>
<dbReference type="RefSeq" id="WP_248824280.1">
    <property type="nucleotide sequence ID" value="NZ_JALKFT010000007.1"/>
</dbReference>
<sequence>MAVRMLSTDDPTGSDGPADLGGAAAGSLTWLRIRMLPAPGLAAGHTCEITVRGILDGSSRARVETSWTTMRHID</sequence>
<reference evidence="2 3" key="1">
    <citation type="submission" date="2022-04" db="EMBL/GenBank/DDBJ databases">
        <title>Genome diversity in the genus Frankia.</title>
        <authorList>
            <person name="Carlos-Shanley C."/>
            <person name="Hahn D."/>
        </authorList>
    </citation>
    <scope>NUCLEOTIDE SEQUENCE [LARGE SCALE GENOMIC DNA]</scope>
    <source>
        <strain evidence="2 3">Ag45/Mut15</strain>
    </source>
</reference>
<evidence type="ECO:0000313" key="2">
    <source>
        <dbReference type="EMBL" id="MCK9875892.1"/>
    </source>
</evidence>
<protein>
    <submittedName>
        <fullName evidence="2">Uncharacterized protein</fullName>
    </submittedName>
</protein>
<dbReference type="EMBL" id="JALKFT010000007">
    <property type="protein sequence ID" value="MCK9875892.1"/>
    <property type="molecule type" value="Genomic_DNA"/>
</dbReference>
<accession>A0ABT0JXG0</accession>